<dbReference type="GO" id="GO:0005524">
    <property type="term" value="F:ATP binding"/>
    <property type="evidence" value="ECO:0007669"/>
    <property type="project" value="UniProtKB-UniRule"/>
</dbReference>
<proteinExistence type="inferred from homology"/>
<protein>
    <recommendedName>
        <fullName evidence="5 7">Adenylate kinase</fullName>
        <shortName evidence="5">AK</shortName>
        <ecNumber evidence="5 7">2.7.4.3</ecNumber>
    </recommendedName>
    <alternativeName>
        <fullName evidence="5">ATP-AMP transphosphorylase</fullName>
    </alternativeName>
    <alternativeName>
        <fullName evidence="5">ATP:AMP phosphotransferase</fullName>
    </alternativeName>
    <alternativeName>
        <fullName evidence="5">Adenylate monophosphate kinase</fullName>
    </alternativeName>
</protein>
<feature type="binding site" evidence="5">
    <location>
        <position position="34"/>
    </location>
    <ligand>
        <name>AMP</name>
        <dbReference type="ChEBI" id="CHEBI:456215"/>
    </ligand>
</feature>
<sequence length="188" mass="21144">METKTIFFIGKPGCGKGTQAKLLSDQTGWDVFSSGKLFRGIAQEDSPVGRKIKEENDAGLLQPHWFAVYLFLKTLFSISEDRGVIFDGFCRKVPEAELDLDALLWLGRPFKVLNIQIADLTVRERLALRKEVEHRVDDAVVDERLKEFHAYTEPAIEVFRKAGVLIDIDGEPSPEEIAVAVRTALTIK</sequence>
<comment type="subcellular location">
    <subcellularLocation>
        <location evidence="5 7">Cytoplasm</location>
    </subcellularLocation>
</comment>
<dbReference type="GO" id="GO:0044209">
    <property type="term" value="P:AMP salvage"/>
    <property type="evidence" value="ECO:0007669"/>
    <property type="project" value="UniProtKB-UniRule"/>
</dbReference>
<comment type="catalytic activity">
    <reaction evidence="5 7">
        <text>AMP + ATP = 2 ADP</text>
        <dbReference type="Rhea" id="RHEA:12973"/>
        <dbReference type="ChEBI" id="CHEBI:30616"/>
        <dbReference type="ChEBI" id="CHEBI:456215"/>
        <dbReference type="ChEBI" id="CHEBI:456216"/>
        <dbReference type="EC" id="2.7.4.3"/>
    </reaction>
</comment>
<name>A0A1F6DRY5_9BACT</name>
<dbReference type="Proteomes" id="UP000177232">
    <property type="component" value="Unassembled WGS sequence"/>
</dbReference>
<reference evidence="8 9" key="1">
    <citation type="journal article" date="2016" name="Nat. Commun.">
        <title>Thousands of microbial genomes shed light on interconnected biogeochemical processes in an aquifer system.</title>
        <authorList>
            <person name="Anantharaman K."/>
            <person name="Brown C.T."/>
            <person name="Hug L.A."/>
            <person name="Sharon I."/>
            <person name="Castelle C.J."/>
            <person name="Probst A.J."/>
            <person name="Thomas B.C."/>
            <person name="Singh A."/>
            <person name="Wilkins M.J."/>
            <person name="Karaoz U."/>
            <person name="Brodie E.L."/>
            <person name="Williams K.H."/>
            <person name="Hubbard S.S."/>
            <person name="Banfield J.F."/>
        </authorList>
    </citation>
    <scope>NUCLEOTIDE SEQUENCE [LARGE SCALE GENOMIC DNA]</scope>
</reference>
<keyword evidence="5" id="KW-0963">Cytoplasm</keyword>
<dbReference type="AlphaFoldDB" id="A0A1F6DRY5"/>
<accession>A0A1F6DRY5</accession>
<evidence type="ECO:0000256" key="7">
    <source>
        <dbReference type="RuleBase" id="RU003331"/>
    </source>
</evidence>
<comment type="subunit">
    <text evidence="5 7">Monomer.</text>
</comment>
<dbReference type="Pfam" id="PF00406">
    <property type="entry name" value="ADK"/>
    <property type="match status" value="1"/>
</dbReference>
<keyword evidence="5 7" id="KW-0067">ATP-binding</keyword>
<evidence type="ECO:0000256" key="6">
    <source>
        <dbReference type="RuleBase" id="RU003330"/>
    </source>
</evidence>
<dbReference type="EMBL" id="MFLJ01000032">
    <property type="protein sequence ID" value="OGG64163.1"/>
    <property type="molecule type" value="Genomic_DNA"/>
</dbReference>
<comment type="caution">
    <text evidence="5">Lacks conserved residue(s) required for the propagation of feature annotation.</text>
</comment>
<comment type="domain">
    <text evidence="5">Consists of three domains, a large central CORE domain and two small peripheral domains, NMPbind and LID, which undergo movements during catalysis. The LID domain closes over the site of phosphoryl transfer upon ATP binding. Assembling and dissambling the active center during each catalytic cycle provides an effective means to prevent ATP hydrolysis.</text>
</comment>
<feature type="binding site" evidence="5">
    <location>
        <position position="135"/>
    </location>
    <ligand>
        <name>AMP</name>
        <dbReference type="ChEBI" id="CHEBI:456215"/>
    </ligand>
</feature>
<feature type="binding site" evidence="5">
    <location>
        <position position="129"/>
    </location>
    <ligand>
        <name>ATP</name>
        <dbReference type="ChEBI" id="CHEBI:30616"/>
    </ligand>
</feature>
<dbReference type="InterPro" id="IPR000850">
    <property type="entry name" value="Adenylat/UMP-CMP_kin"/>
</dbReference>
<evidence type="ECO:0000256" key="2">
    <source>
        <dbReference type="ARBA" id="ARBA00022727"/>
    </source>
</evidence>
<dbReference type="GO" id="GO:0005737">
    <property type="term" value="C:cytoplasm"/>
    <property type="evidence" value="ECO:0007669"/>
    <property type="project" value="UniProtKB-SubCell"/>
</dbReference>
<feature type="binding site" evidence="5">
    <location>
        <position position="144"/>
    </location>
    <ligand>
        <name>AMP</name>
        <dbReference type="ChEBI" id="CHEBI:456215"/>
    </ligand>
</feature>
<keyword evidence="3 5" id="KW-0547">Nucleotide-binding</keyword>
<dbReference type="Gene3D" id="3.40.50.300">
    <property type="entry name" value="P-loop containing nucleotide triphosphate hydrolases"/>
    <property type="match status" value="1"/>
</dbReference>
<keyword evidence="4 5" id="KW-0418">Kinase</keyword>
<dbReference type="PANTHER" id="PTHR23359">
    <property type="entry name" value="NUCLEOTIDE KINASE"/>
    <property type="match status" value="1"/>
</dbReference>
<comment type="caution">
    <text evidence="8">The sequence shown here is derived from an EMBL/GenBank/DDBJ whole genome shotgun (WGS) entry which is preliminary data.</text>
</comment>
<dbReference type="HAMAP" id="MF_00235">
    <property type="entry name" value="Adenylate_kinase_Adk"/>
    <property type="match status" value="1"/>
</dbReference>
<dbReference type="PRINTS" id="PR00094">
    <property type="entry name" value="ADENYLTKNASE"/>
</dbReference>
<dbReference type="STRING" id="1798496.A3C94_00330"/>
<dbReference type="UniPathway" id="UPA00588">
    <property type="reaction ID" value="UER00649"/>
</dbReference>
<feature type="binding site" evidence="5">
    <location>
        <position position="172"/>
    </location>
    <ligand>
        <name>ATP</name>
        <dbReference type="ChEBI" id="CHEBI:30616"/>
    </ligand>
</feature>
<comment type="function">
    <text evidence="5">Catalyzes the reversible transfer of the terminal phosphate group between ATP and AMP. Plays an important role in cellular energy homeostasis and in adenine nucleotide metabolism.</text>
</comment>
<organism evidence="8 9">
    <name type="scientific">Candidatus Kaiserbacteria bacterium RIFCSPHIGHO2_02_FULL_55_17</name>
    <dbReference type="NCBI Taxonomy" id="1798496"/>
    <lineage>
        <taxon>Bacteria</taxon>
        <taxon>Candidatus Kaiseribacteriota</taxon>
    </lineage>
</organism>
<comment type="similarity">
    <text evidence="5 6">Belongs to the adenylate kinase family.</text>
</comment>
<evidence type="ECO:0000313" key="8">
    <source>
        <dbReference type="EMBL" id="OGG64163.1"/>
    </source>
</evidence>
<evidence type="ECO:0000256" key="5">
    <source>
        <dbReference type="HAMAP-Rule" id="MF_00235"/>
    </source>
</evidence>
<keyword evidence="1 5" id="KW-0808">Transferase</keyword>
<evidence type="ECO:0000256" key="1">
    <source>
        <dbReference type="ARBA" id="ARBA00022679"/>
    </source>
</evidence>
<evidence type="ECO:0000313" key="9">
    <source>
        <dbReference type="Proteomes" id="UP000177232"/>
    </source>
</evidence>
<evidence type="ECO:0000256" key="4">
    <source>
        <dbReference type="ARBA" id="ARBA00022777"/>
    </source>
</evidence>
<feature type="binding site" evidence="5">
    <location>
        <position position="39"/>
    </location>
    <ligand>
        <name>AMP</name>
        <dbReference type="ChEBI" id="CHEBI:456215"/>
    </ligand>
</feature>
<gene>
    <name evidence="5" type="primary">adk</name>
    <name evidence="8" type="ORF">A3C94_00330</name>
</gene>
<dbReference type="SUPFAM" id="SSF52540">
    <property type="entry name" value="P-loop containing nucleoside triphosphate hydrolases"/>
    <property type="match status" value="1"/>
</dbReference>
<dbReference type="EC" id="2.7.4.3" evidence="5 7"/>
<dbReference type="CDD" id="cd01428">
    <property type="entry name" value="ADK"/>
    <property type="match status" value="1"/>
</dbReference>
<dbReference type="InterPro" id="IPR027417">
    <property type="entry name" value="P-loop_NTPase"/>
</dbReference>
<feature type="region of interest" description="NMP" evidence="5">
    <location>
        <begin position="33"/>
        <end position="62"/>
    </location>
</feature>
<evidence type="ECO:0000256" key="3">
    <source>
        <dbReference type="ARBA" id="ARBA00022741"/>
    </source>
</evidence>
<comment type="pathway">
    <text evidence="5">Purine metabolism; AMP biosynthesis via salvage pathway; AMP from ADP: step 1/1.</text>
</comment>
<dbReference type="GO" id="GO:0004017">
    <property type="term" value="F:AMP kinase activity"/>
    <property type="evidence" value="ECO:0007669"/>
    <property type="project" value="UniProtKB-UniRule"/>
</dbReference>
<feature type="binding site" evidence="5">
    <location>
        <begin position="13"/>
        <end position="18"/>
    </location>
    <ligand>
        <name>ATP</name>
        <dbReference type="ChEBI" id="CHEBI:30616"/>
    </ligand>
</feature>
<keyword evidence="2 5" id="KW-0545">Nucleotide biosynthesis</keyword>